<name>A0A918F209_9ACTN</name>
<evidence type="ECO:0000313" key="2">
    <source>
        <dbReference type="EMBL" id="GGQ94188.1"/>
    </source>
</evidence>
<accession>A0A918F209</accession>
<dbReference type="EMBL" id="BMSX01000001">
    <property type="protein sequence ID" value="GGQ94188.1"/>
    <property type="molecule type" value="Genomic_DNA"/>
</dbReference>
<evidence type="ECO:0000313" key="3">
    <source>
        <dbReference type="Proteomes" id="UP000658320"/>
    </source>
</evidence>
<keyword evidence="3" id="KW-1185">Reference proteome</keyword>
<reference evidence="2" key="2">
    <citation type="submission" date="2020-09" db="EMBL/GenBank/DDBJ databases">
        <authorList>
            <person name="Sun Q."/>
            <person name="Ohkuma M."/>
        </authorList>
    </citation>
    <scope>NUCLEOTIDE SEQUENCE</scope>
    <source>
        <strain evidence="2">JCM 4346</strain>
    </source>
</reference>
<organism evidence="2 3">
    <name type="scientific">Streptomyces aurantiogriseus</name>
    <dbReference type="NCBI Taxonomy" id="66870"/>
    <lineage>
        <taxon>Bacteria</taxon>
        <taxon>Bacillati</taxon>
        <taxon>Actinomycetota</taxon>
        <taxon>Actinomycetes</taxon>
        <taxon>Kitasatosporales</taxon>
        <taxon>Streptomycetaceae</taxon>
        <taxon>Streptomyces</taxon>
    </lineage>
</organism>
<dbReference type="AlphaFoldDB" id="A0A918F209"/>
<protein>
    <submittedName>
        <fullName evidence="2">Uncharacterized protein</fullName>
    </submittedName>
</protein>
<evidence type="ECO:0000256" key="1">
    <source>
        <dbReference type="SAM" id="MobiDB-lite"/>
    </source>
</evidence>
<sequence length="97" mass="9542">MGRRRQADEGGECAAQAAQPPSCLTGARGEELTLDVLDLGGVVGRPLCGDGQSGALQQEFGSAAGRRPGPGCLGQSLVGTDAVPVGVDPAGQARPGS</sequence>
<proteinExistence type="predicted"/>
<feature type="region of interest" description="Disordered" evidence="1">
    <location>
        <begin position="1"/>
        <end position="24"/>
    </location>
</feature>
<gene>
    <name evidence="2" type="ORF">GCM10010251_06260</name>
</gene>
<dbReference type="Proteomes" id="UP000658320">
    <property type="component" value="Unassembled WGS sequence"/>
</dbReference>
<reference evidence="2" key="1">
    <citation type="journal article" date="2014" name="Int. J. Syst. Evol. Microbiol.">
        <title>Complete genome sequence of Corynebacterium casei LMG S-19264T (=DSM 44701T), isolated from a smear-ripened cheese.</title>
        <authorList>
            <consortium name="US DOE Joint Genome Institute (JGI-PGF)"/>
            <person name="Walter F."/>
            <person name="Albersmeier A."/>
            <person name="Kalinowski J."/>
            <person name="Ruckert C."/>
        </authorList>
    </citation>
    <scope>NUCLEOTIDE SEQUENCE</scope>
    <source>
        <strain evidence="2">JCM 4346</strain>
    </source>
</reference>
<comment type="caution">
    <text evidence="2">The sequence shown here is derived from an EMBL/GenBank/DDBJ whole genome shotgun (WGS) entry which is preliminary data.</text>
</comment>